<dbReference type="Proteomes" id="UP001610446">
    <property type="component" value="Unassembled WGS sequence"/>
</dbReference>
<name>A0ABR4L231_9EURO</name>
<gene>
    <name evidence="2" type="ORF">BJY01DRAFT_1350</name>
</gene>
<dbReference type="InterPro" id="IPR021833">
    <property type="entry name" value="DUF3425"/>
</dbReference>
<comment type="caution">
    <text evidence="2">The sequence shown here is derived from an EMBL/GenBank/DDBJ whole genome shotgun (WGS) entry which is preliminary data.</text>
</comment>
<dbReference type="Pfam" id="PF11905">
    <property type="entry name" value="DUF3425"/>
    <property type="match status" value="1"/>
</dbReference>
<evidence type="ECO:0000256" key="1">
    <source>
        <dbReference type="SAM" id="MobiDB-lite"/>
    </source>
</evidence>
<proteinExistence type="predicted"/>
<organism evidence="2 3">
    <name type="scientific">Aspergillus pseudoustus</name>
    <dbReference type="NCBI Taxonomy" id="1810923"/>
    <lineage>
        <taxon>Eukaryota</taxon>
        <taxon>Fungi</taxon>
        <taxon>Dikarya</taxon>
        <taxon>Ascomycota</taxon>
        <taxon>Pezizomycotina</taxon>
        <taxon>Eurotiomycetes</taxon>
        <taxon>Eurotiomycetidae</taxon>
        <taxon>Eurotiales</taxon>
        <taxon>Aspergillaceae</taxon>
        <taxon>Aspergillus</taxon>
        <taxon>Aspergillus subgen. Nidulantes</taxon>
    </lineage>
</organism>
<protein>
    <recommendedName>
        <fullName evidence="4">Aminotransferase-like plant mobile domain-containing protein</fullName>
    </recommendedName>
</protein>
<keyword evidence="3" id="KW-1185">Reference proteome</keyword>
<evidence type="ECO:0000313" key="2">
    <source>
        <dbReference type="EMBL" id="KAL2858586.1"/>
    </source>
</evidence>
<feature type="region of interest" description="Disordered" evidence="1">
    <location>
        <begin position="42"/>
        <end position="63"/>
    </location>
</feature>
<evidence type="ECO:0008006" key="4">
    <source>
        <dbReference type="Google" id="ProtNLM"/>
    </source>
</evidence>
<dbReference type="EMBL" id="JBFXLU010000001">
    <property type="protein sequence ID" value="KAL2858586.1"/>
    <property type="molecule type" value="Genomic_DNA"/>
</dbReference>
<dbReference type="PANTHER" id="PTHR37012:SF2">
    <property type="entry name" value="BZIP DOMAIN-CONTAINING PROTEIN-RELATED"/>
    <property type="match status" value="1"/>
</dbReference>
<sequence>MDGHIRYLSGRPCGIDELYSKITTGKFYSTLVELLHNSPGTVSPDQSVVQGTQQPSPLPQSDNNRLSYIDFVRRKTAYLAYQLVSPWRDSCRSQAELIALFWAQYRHLLIFVFPSIENLTNCPVWYRPEPTILLQDHPGYIDYIVWPRVRERLNKCWHEHDTENLVRALIRGFGLCNIDIRLQGPLIYTGSNSELQLSQHFERALADISNFHTQPRFLADLPDLTVYGCTGPHISKHASVRNGGNATSFISQNSCPVSGTVVAEGHCAPHEPAVNCPLSSFKCLHQTNHLSNNTQAPEPELSPFIISEATTADPINSHFHVHGVHGSFGSTSGSFADTSFLNSTVSASHPGTWQIPEYEITQAATITTNELEPAHHISHPAFHF</sequence>
<evidence type="ECO:0000313" key="3">
    <source>
        <dbReference type="Proteomes" id="UP001610446"/>
    </source>
</evidence>
<accession>A0ABR4L231</accession>
<dbReference type="PANTHER" id="PTHR37012">
    <property type="entry name" value="B-ZIP TRANSCRIPTION FACTOR (EUROFUNG)-RELATED"/>
    <property type="match status" value="1"/>
</dbReference>
<reference evidence="2 3" key="1">
    <citation type="submission" date="2024-07" db="EMBL/GenBank/DDBJ databases">
        <title>Section-level genome sequencing and comparative genomics of Aspergillus sections Usti and Cavernicolus.</title>
        <authorList>
            <consortium name="Lawrence Berkeley National Laboratory"/>
            <person name="Nybo J.L."/>
            <person name="Vesth T.C."/>
            <person name="Theobald S."/>
            <person name="Frisvad J.C."/>
            <person name="Larsen T.O."/>
            <person name="Kjaerboelling I."/>
            <person name="Rothschild-Mancinelli K."/>
            <person name="Lyhne E.K."/>
            <person name="Kogle M.E."/>
            <person name="Barry K."/>
            <person name="Clum A."/>
            <person name="Na H."/>
            <person name="Ledsgaard L."/>
            <person name="Lin J."/>
            <person name="Lipzen A."/>
            <person name="Kuo A."/>
            <person name="Riley R."/>
            <person name="Mondo S."/>
            <person name="Labutti K."/>
            <person name="Haridas S."/>
            <person name="Pangalinan J."/>
            <person name="Salamov A.A."/>
            <person name="Simmons B.A."/>
            <person name="Magnuson J.K."/>
            <person name="Chen J."/>
            <person name="Drula E."/>
            <person name="Henrissat B."/>
            <person name="Wiebenga A."/>
            <person name="Lubbers R.J."/>
            <person name="Gomes A.C."/>
            <person name="Makela M.R."/>
            <person name="Stajich J."/>
            <person name="Grigoriev I.V."/>
            <person name="Mortensen U.H."/>
            <person name="De Vries R.P."/>
            <person name="Baker S.E."/>
            <person name="Andersen M.R."/>
        </authorList>
    </citation>
    <scope>NUCLEOTIDE SEQUENCE [LARGE SCALE GENOMIC DNA]</scope>
    <source>
        <strain evidence="2 3">CBS 123904</strain>
    </source>
</reference>